<reference evidence="2 3" key="1">
    <citation type="submission" date="2020-08" db="EMBL/GenBank/DDBJ databases">
        <title>Acidobacteriota in marine sediments use diverse sulfur dissimilation pathways.</title>
        <authorList>
            <person name="Wasmund K."/>
        </authorList>
    </citation>
    <scope>NUCLEOTIDE SEQUENCE [LARGE SCALE GENOMIC DNA]</scope>
    <source>
        <strain evidence="2">MAG AM4</strain>
    </source>
</reference>
<dbReference type="InterPro" id="IPR017926">
    <property type="entry name" value="GATASE"/>
</dbReference>
<evidence type="ECO:0000313" key="2">
    <source>
        <dbReference type="EMBL" id="MBD3867134.1"/>
    </source>
</evidence>
<feature type="domain" description="Glutamine amidotransferase" evidence="1">
    <location>
        <begin position="89"/>
        <end position="190"/>
    </location>
</feature>
<accession>A0A8J6XZB9</accession>
<dbReference type="SUPFAM" id="SSF52317">
    <property type="entry name" value="Class I glutamine amidotransferase-like"/>
    <property type="match status" value="1"/>
</dbReference>
<dbReference type="EMBL" id="JACXWD010000006">
    <property type="protein sequence ID" value="MBD3867134.1"/>
    <property type="molecule type" value="Genomic_DNA"/>
</dbReference>
<proteinExistence type="predicted"/>
<protein>
    <submittedName>
        <fullName evidence="2">Gamma-glutamyl-gamma-aminobutyrate hydrolase family protein</fullName>
    </submittedName>
</protein>
<dbReference type="PANTHER" id="PTHR42695:SF5">
    <property type="entry name" value="GLUTAMINE AMIDOTRANSFERASE YLR126C-RELATED"/>
    <property type="match status" value="1"/>
</dbReference>
<dbReference type="Pfam" id="PF00117">
    <property type="entry name" value="GATase"/>
    <property type="match status" value="1"/>
</dbReference>
<dbReference type="GO" id="GO:0005829">
    <property type="term" value="C:cytosol"/>
    <property type="evidence" value="ECO:0007669"/>
    <property type="project" value="TreeGrafter"/>
</dbReference>
<dbReference type="GO" id="GO:0016787">
    <property type="term" value="F:hydrolase activity"/>
    <property type="evidence" value="ECO:0007669"/>
    <property type="project" value="UniProtKB-KW"/>
</dbReference>
<evidence type="ECO:0000259" key="1">
    <source>
        <dbReference type="Pfam" id="PF00117"/>
    </source>
</evidence>
<evidence type="ECO:0000313" key="3">
    <source>
        <dbReference type="Proteomes" id="UP000648239"/>
    </source>
</evidence>
<dbReference type="PROSITE" id="PS51273">
    <property type="entry name" value="GATASE_TYPE_1"/>
    <property type="match status" value="1"/>
</dbReference>
<dbReference type="InterPro" id="IPR044992">
    <property type="entry name" value="ChyE-like"/>
</dbReference>
<organism evidence="2 3">
    <name type="scientific">Candidatus Polarisedimenticola svalbardensis</name>
    <dbReference type="NCBI Taxonomy" id="2886004"/>
    <lineage>
        <taxon>Bacteria</taxon>
        <taxon>Pseudomonadati</taxon>
        <taxon>Acidobacteriota</taxon>
        <taxon>Candidatus Polarisedimenticolia</taxon>
        <taxon>Candidatus Polarisedimenticolales</taxon>
        <taxon>Candidatus Polarisedimenticolaceae</taxon>
        <taxon>Candidatus Polarisedimenticola</taxon>
    </lineage>
</organism>
<keyword evidence="2" id="KW-0378">Hydrolase</keyword>
<gene>
    <name evidence="2" type="ORF">IFK94_03330</name>
</gene>
<sequence>MTAGRPRLLVLDPSSNFPETEGAQVAVGDWPGDATVLTPVLRPEQMPTPGEGYDVAGIVLMGSATSVHDGEPWLERLSDWLAPVICGDIKVPLLGICFGHQLVAHLAGGSVGFLNEDRSKLIGVRTTALRGSRLLPDAASLRVVVSHREEVTGAPPGFQVTASRPDSKIDGLDHETLPLFTCQFHPEARTEFAAAAGIDPEAIDGELREQSSAYLSAFRRLCLSPK</sequence>
<name>A0A8J6XZB9_9BACT</name>
<dbReference type="InterPro" id="IPR029062">
    <property type="entry name" value="Class_I_gatase-like"/>
</dbReference>
<dbReference type="Proteomes" id="UP000648239">
    <property type="component" value="Unassembled WGS sequence"/>
</dbReference>
<dbReference type="PANTHER" id="PTHR42695">
    <property type="entry name" value="GLUTAMINE AMIDOTRANSFERASE YLR126C-RELATED"/>
    <property type="match status" value="1"/>
</dbReference>
<dbReference type="AlphaFoldDB" id="A0A8J6XZB9"/>
<comment type="caution">
    <text evidence="2">The sequence shown here is derived from an EMBL/GenBank/DDBJ whole genome shotgun (WGS) entry which is preliminary data.</text>
</comment>
<dbReference type="Gene3D" id="3.40.50.880">
    <property type="match status" value="1"/>
</dbReference>